<protein>
    <submittedName>
        <fullName evidence="6">LAMI_0H09450g1_1</fullName>
    </submittedName>
</protein>
<evidence type="ECO:0000313" key="6">
    <source>
        <dbReference type="EMBL" id="SCV03598.1"/>
    </source>
</evidence>
<feature type="region of interest" description="Disordered" evidence="4">
    <location>
        <begin position="262"/>
        <end position="285"/>
    </location>
</feature>
<dbReference type="GO" id="GO:0000160">
    <property type="term" value="P:phosphorelay signal transduction system"/>
    <property type="evidence" value="ECO:0007669"/>
    <property type="project" value="UniProtKB-KW"/>
</dbReference>
<dbReference type="SMART" id="SM00448">
    <property type="entry name" value="REC"/>
    <property type="match status" value="1"/>
</dbReference>
<dbReference type="EMBL" id="LT598468">
    <property type="protein sequence ID" value="SCV03598.1"/>
    <property type="molecule type" value="Genomic_DNA"/>
</dbReference>
<feature type="region of interest" description="Disordered" evidence="4">
    <location>
        <begin position="491"/>
        <end position="529"/>
    </location>
</feature>
<keyword evidence="1 3" id="KW-0597">Phosphoprotein</keyword>
<dbReference type="AlphaFoldDB" id="A0A1G4KG99"/>
<dbReference type="Pfam" id="PF00072">
    <property type="entry name" value="Response_reg"/>
    <property type="match status" value="1"/>
</dbReference>
<dbReference type="GO" id="GO:0006950">
    <property type="term" value="P:response to stress"/>
    <property type="evidence" value="ECO:0007669"/>
    <property type="project" value="UniProtKB-ARBA"/>
</dbReference>
<evidence type="ECO:0000313" key="7">
    <source>
        <dbReference type="Proteomes" id="UP000191024"/>
    </source>
</evidence>
<evidence type="ECO:0000256" key="2">
    <source>
        <dbReference type="ARBA" id="ARBA00023012"/>
    </source>
</evidence>
<dbReference type="InterPro" id="IPR011006">
    <property type="entry name" value="CheY-like_superfamily"/>
</dbReference>
<feature type="modified residue" description="4-aspartylphosphate" evidence="3">
    <location>
        <position position="459"/>
    </location>
</feature>
<keyword evidence="7" id="KW-1185">Reference proteome</keyword>
<feature type="region of interest" description="Disordered" evidence="4">
    <location>
        <begin position="184"/>
        <end position="206"/>
    </location>
</feature>
<dbReference type="InterPro" id="IPR001789">
    <property type="entry name" value="Sig_transdc_resp-reg_receiver"/>
</dbReference>
<dbReference type="PANTHER" id="PTHR45339">
    <property type="entry name" value="HYBRID SIGNAL TRANSDUCTION HISTIDINE KINASE J"/>
    <property type="match status" value="1"/>
</dbReference>
<evidence type="ECO:0000256" key="1">
    <source>
        <dbReference type="ARBA" id="ARBA00022553"/>
    </source>
</evidence>
<dbReference type="PANTHER" id="PTHR45339:SF1">
    <property type="entry name" value="HYBRID SIGNAL TRANSDUCTION HISTIDINE KINASE J"/>
    <property type="match status" value="1"/>
</dbReference>
<dbReference type="PROSITE" id="PS50110">
    <property type="entry name" value="RESPONSE_REGULATORY"/>
    <property type="match status" value="1"/>
</dbReference>
<keyword evidence="2" id="KW-0902">Two-component regulatory system</keyword>
<organism evidence="6 7">
    <name type="scientific">Lachancea mirantina</name>
    <dbReference type="NCBI Taxonomy" id="1230905"/>
    <lineage>
        <taxon>Eukaryota</taxon>
        <taxon>Fungi</taxon>
        <taxon>Dikarya</taxon>
        <taxon>Ascomycota</taxon>
        <taxon>Saccharomycotina</taxon>
        <taxon>Saccharomycetes</taxon>
        <taxon>Saccharomycetales</taxon>
        <taxon>Saccharomycetaceae</taxon>
        <taxon>Lachancea</taxon>
    </lineage>
</organism>
<reference evidence="7" key="1">
    <citation type="submission" date="2016-03" db="EMBL/GenBank/DDBJ databases">
        <authorList>
            <person name="Devillers H."/>
        </authorList>
    </citation>
    <scope>NUCLEOTIDE SEQUENCE [LARGE SCALE GENOMIC DNA]</scope>
</reference>
<gene>
    <name evidence="6" type="ORF">LAMI_0H09450G</name>
</gene>
<dbReference type="CDD" id="cd17546">
    <property type="entry name" value="REC_hyHK_CKI1_RcsC-like"/>
    <property type="match status" value="1"/>
</dbReference>
<evidence type="ECO:0000256" key="3">
    <source>
        <dbReference type="PROSITE-ProRule" id="PRU00169"/>
    </source>
</evidence>
<dbReference type="OrthoDB" id="21225at2759"/>
<dbReference type="Proteomes" id="UP000191024">
    <property type="component" value="Chromosome H"/>
</dbReference>
<proteinExistence type="predicted"/>
<dbReference type="SUPFAM" id="SSF52172">
    <property type="entry name" value="CheY-like"/>
    <property type="match status" value="1"/>
</dbReference>
<accession>A0A1G4KG99</accession>
<feature type="domain" description="Response regulatory" evidence="5">
    <location>
        <begin position="410"/>
        <end position="590"/>
    </location>
</feature>
<sequence length="610" mass="67587">MTERIGVRRSKSPSLFQRRHIFHGGVAPKVWVVLDPDSPEASEINQPTAIEYEEGDTMDDLKTRIFEKFKETNWSLLHDNFDTCIGIWCDCHSETDATRNTLETTGKTPVTLHHPVPTSASVPDADLSNNSINHGPLVVGQRSRTASPWQHGAVTPIISSPKALHTRLPASAGQQTYVSTPLSNVRKQFERPTPSPTYTARSRRASRVLPCSRGGFQKGPHQMIFEPDELVLNVCNSLFGGLAAQKAANALVVFSSRKDWDLPEGLDDENHRRQDIQVTEEDTEEQVLEEPPQEDYKLIVNEEQLRGLDGAVDEESGDSRKQAIILLPKGFEGDVNLPSSLTSSPKSDVSKGLNFQDGSLETALPLVEEEVGLVPSLDPLIQREVSPLSQVPGHDKLAHVTKEKIVPRINVLVVEDNVINQAILGSFLRKHKISYKIAKNGREAVDIWRDGGMHLVLMDLQLPVMSGLDAAKEIRHLEKVSGVEKQKTKERQFYLKDKGDDSSSSSDSEISDKRETTTIGDGDQDSDVTTTATDTEVLNHHLFKTPVIIVALTASNSKADRTEALLAGCNDYLTKPVNLDWLSNKITEWGCMQALIDFDSWKQGQRHNTG</sequence>
<feature type="compositionally biased region" description="Basic and acidic residues" evidence="4">
    <location>
        <begin position="491"/>
        <end position="501"/>
    </location>
</feature>
<evidence type="ECO:0000259" key="5">
    <source>
        <dbReference type="PROSITE" id="PS50110"/>
    </source>
</evidence>
<name>A0A1G4KG99_9SACH</name>
<dbReference type="Gene3D" id="3.40.50.2300">
    <property type="match status" value="1"/>
</dbReference>
<evidence type="ECO:0000256" key="4">
    <source>
        <dbReference type="SAM" id="MobiDB-lite"/>
    </source>
</evidence>
<dbReference type="STRING" id="1230905.A0A1G4KG99"/>